<name>A0A3L7JZL2_9BACI</name>
<keyword evidence="3" id="KW-1185">Reference proteome</keyword>
<dbReference type="AlphaFoldDB" id="A0A3L7JZL2"/>
<dbReference type="Gene3D" id="3.30.1050.10">
    <property type="entry name" value="SCP2 sterol-binding domain"/>
    <property type="match status" value="1"/>
</dbReference>
<evidence type="ECO:0000313" key="2">
    <source>
        <dbReference type="EMBL" id="RLQ96186.1"/>
    </source>
</evidence>
<dbReference type="OrthoDB" id="2379505at2"/>
<dbReference type="PANTHER" id="PTHR37817:SF1">
    <property type="entry name" value="N-ACETYLTRANSFERASE EIS"/>
    <property type="match status" value="1"/>
</dbReference>
<gene>
    <name evidence="2" type="ORF">D9X91_07805</name>
</gene>
<dbReference type="Pfam" id="PF13527">
    <property type="entry name" value="Acetyltransf_9"/>
    <property type="match status" value="1"/>
</dbReference>
<dbReference type="SUPFAM" id="SSF55718">
    <property type="entry name" value="SCP-like"/>
    <property type="match status" value="1"/>
</dbReference>
<dbReference type="InterPro" id="IPR016181">
    <property type="entry name" value="Acyl_CoA_acyltransferase"/>
</dbReference>
<proteinExistence type="predicted"/>
<dbReference type="InterPro" id="IPR000182">
    <property type="entry name" value="GNAT_dom"/>
</dbReference>
<dbReference type="Proteomes" id="UP000276770">
    <property type="component" value="Unassembled WGS sequence"/>
</dbReference>
<protein>
    <submittedName>
        <fullName evidence="2">GNAT family N-acetyltransferase</fullName>
    </submittedName>
</protein>
<dbReference type="InterPro" id="IPR041380">
    <property type="entry name" value="Acetyltransf_17"/>
</dbReference>
<dbReference type="PROSITE" id="PS51186">
    <property type="entry name" value="GNAT"/>
    <property type="match status" value="1"/>
</dbReference>
<reference evidence="2 3" key="1">
    <citation type="submission" date="2018-10" db="EMBL/GenBank/DDBJ databases">
        <title>Falsibacillus sp. genome draft.</title>
        <authorList>
            <person name="Shi S."/>
        </authorList>
    </citation>
    <scope>NUCLEOTIDE SEQUENCE [LARGE SCALE GENOMIC DNA]</scope>
    <source>
        <strain evidence="2 3">GY 10110</strain>
    </source>
</reference>
<dbReference type="InterPro" id="IPR036527">
    <property type="entry name" value="SCP2_sterol-bd_dom_sf"/>
</dbReference>
<dbReference type="GO" id="GO:0034069">
    <property type="term" value="F:aminoglycoside N-acetyltransferase activity"/>
    <property type="evidence" value="ECO:0007669"/>
    <property type="project" value="TreeGrafter"/>
</dbReference>
<dbReference type="PANTHER" id="PTHR37817">
    <property type="entry name" value="N-ACETYLTRANSFERASE EIS"/>
    <property type="match status" value="1"/>
</dbReference>
<dbReference type="GO" id="GO:0030649">
    <property type="term" value="P:aminoglycoside antibiotic catabolic process"/>
    <property type="evidence" value="ECO:0007669"/>
    <property type="project" value="TreeGrafter"/>
</dbReference>
<dbReference type="Gene3D" id="3.40.630.30">
    <property type="match status" value="2"/>
</dbReference>
<dbReference type="InterPro" id="IPR025559">
    <property type="entry name" value="Eis_dom"/>
</dbReference>
<evidence type="ECO:0000259" key="1">
    <source>
        <dbReference type="PROSITE" id="PS51186"/>
    </source>
</evidence>
<dbReference type="SUPFAM" id="SSF55729">
    <property type="entry name" value="Acyl-CoA N-acyltransferases (Nat)"/>
    <property type="match status" value="1"/>
</dbReference>
<accession>A0A3L7JZL2</accession>
<dbReference type="EMBL" id="RCVZ01000004">
    <property type="protein sequence ID" value="RLQ96186.1"/>
    <property type="molecule type" value="Genomic_DNA"/>
</dbReference>
<evidence type="ECO:0000313" key="3">
    <source>
        <dbReference type="Proteomes" id="UP000276770"/>
    </source>
</evidence>
<dbReference type="Pfam" id="PF13530">
    <property type="entry name" value="SCP2_2"/>
    <property type="match status" value="1"/>
</dbReference>
<keyword evidence="2" id="KW-0808">Transferase</keyword>
<feature type="domain" description="N-acetyltransferase" evidence="1">
    <location>
        <begin position="2"/>
        <end position="157"/>
    </location>
</feature>
<dbReference type="InterPro" id="IPR051554">
    <property type="entry name" value="Acetyltransferase_Eis"/>
</dbReference>
<dbReference type="RefSeq" id="WP_121680038.1">
    <property type="nucleotide sequence ID" value="NZ_RCVZ01000004.1"/>
</dbReference>
<organism evidence="2 3">
    <name type="scientific">Falsibacillus albus</name>
    <dbReference type="NCBI Taxonomy" id="2478915"/>
    <lineage>
        <taxon>Bacteria</taxon>
        <taxon>Bacillati</taxon>
        <taxon>Bacillota</taxon>
        <taxon>Bacilli</taxon>
        <taxon>Bacillales</taxon>
        <taxon>Bacillaceae</taxon>
        <taxon>Falsibacillus</taxon>
    </lineage>
</organism>
<sequence length="419" mass="47936">MGSIRPLKEEDMQSFAQIAINAYPGIFESTEDALNQTADNFWELQLHDSSIEHYGYWKDGLLAGGMRLYSFQMNFHGKMIQIGGVGLVCVDLLHKKEKIAKEMIDFFLRHFEQKGINVVALYPFRPDFYKKMGFGYGTKMHQYKLAPNSFPYSVDKSNLVYLDSSHKDLLIECASRSAHRVHGMFIKSENEIKRMLSNPKMKTIGYLEGETLKGFIQFYFKKGSDSNFIYNHLVIKELVYESPDALAQICTFLHSQQDQIQQIILNTQDSFIDYLLSDPRNGTNHLIPSVYHETNTSGTGIMYRIINIERLLHDMATIPVCHIDKSCRINIQDTFMHQDQKQTVSLMCIDGTIRVKDAEAPTDFEAEIDISDFTSMMMGNITAARLYLYGKLQVSDADCLETLERLCASFKPPICTTGF</sequence>
<dbReference type="Pfam" id="PF17668">
    <property type="entry name" value="Acetyltransf_17"/>
    <property type="match status" value="1"/>
</dbReference>
<comment type="caution">
    <text evidence="2">The sequence shown here is derived from an EMBL/GenBank/DDBJ whole genome shotgun (WGS) entry which is preliminary data.</text>
</comment>